<dbReference type="InterPro" id="IPR050858">
    <property type="entry name" value="Mal-CoA-ACP_Trans/PKS_FabD"/>
</dbReference>
<keyword evidence="3" id="KW-0012">Acyltransferase</keyword>
<proteinExistence type="predicted"/>
<dbReference type="InterPro" id="IPR001227">
    <property type="entry name" value="Ac_transferase_dom_sf"/>
</dbReference>
<keyword evidence="2" id="KW-0808">Transferase</keyword>
<dbReference type="EMBL" id="JAGQDC010000008">
    <property type="protein sequence ID" value="MCL1029795.1"/>
    <property type="molecule type" value="Genomic_DNA"/>
</dbReference>
<evidence type="ECO:0000256" key="2">
    <source>
        <dbReference type="ARBA" id="ARBA00022679"/>
    </source>
</evidence>
<reference evidence="5" key="1">
    <citation type="submission" date="2021-04" db="EMBL/GenBank/DDBJ databases">
        <title>Genome sequence of Serratia sp. arafor3.</title>
        <authorList>
            <person name="Besaury L."/>
        </authorList>
    </citation>
    <scope>NUCLEOTIDE SEQUENCE</scope>
    <source>
        <strain evidence="5">Arafor3</strain>
    </source>
</reference>
<accession>A0ABT0KCP9</accession>
<evidence type="ECO:0000256" key="1">
    <source>
        <dbReference type="ARBA" id="ARBA00013258"/>
    </source>
</evidence>
<evidence type="ECO:0000256" key="4">
    <source>
        <dbReference type="ARBA" id="ARBA00048462"/>
    </source>
</evidence>
<comment type="catalytic activity">
    <reaction evidence="4">
        <text>holo-[ACP] + malonyl-CoA = malonyl-[ACP] + CoA</text>
        <dbReference type="Rhea" id="RHEA:41792"/>
        <dbReference type="Rhea" id="RHEA-COMP:9623"/>
        <dbReference type="Rhea" id="RHEA-COMP:9685"/>
        <dbReference type="ChEBI" id="CHEBI:57287"/>
        <dbReference type="ChEBI" id="CHEBI:57384"/>
        <dbReference type="ChEBI" id="CHEBI:64479"/>
        <dbReference type="ChEBI" id="CHEBI:78449"/>
        <dbReference type="EC" id="2.3.1.39"/>
    </reaction>
</comment>
<protein>
    <recommendedName>
        <fullName evidence="1">[acyl-carrier-protein] S-malonyltransferase</fullName>
        <ecNumber evidence="1">2.3.1.39</ecNumber>
    </recommendedName>
</protein>
<dbReference type="PANTHER" id="PTHR42681">
    <property type="entry name" value="MALONYL-COA-ACYL CARRIER PROTEIN TRANSACYLASE, MITOCHONDRIAL"/>
    <property type="match status" value="1"/>
</dbReference>
<name>A0ABT0KCP9_9GAMM</name>
<dbReference type="EC" id="2.3.1.39" evidence="1"/>
<gene>
    <name evidence="5" type="ORF">KAJ71_12305</name>
</gene>
<dbReference type="InterPro" id="IPR016035">
    <property type="entry name" value="Acyl_Trfase/lysoPLipase"/>
</dbReference>
<dbReference type="PANTHER" id="PTHR42681:SF1">
    <property type="entry name" value="MALONYL-COA-ACYL CARRIER PROTEIN TRANSACYLASE, MITOCHONDRIAL"/>
    <property type="match status" value="1"/>
</dbReference>
<evidence type="ECO:0000313" key="5">
    <source>
        <dbReference type="EMBL" id="MCL1029795.1"/>
    </source>
</evidence>
<sequence length="310" mass="33777">MNMPYAMIFGPADVSHMMKDMQRLYDIHPQVRTRFAQVASSAGMDVDVILRKTPLLDGVSCMQVVSLGLLAGMLGIADDIIEQRGTPSCVGGISLGEVAALCVAGSLTLDDATELIRLRVDIPEAEEETVGFVMLMEESDRAFYHQPPAMRIAVDYGLIHQGIGSLLMVAGLRRMLEGRGQEGSGVLEVLPPALCNSAYHTPYRRRIAGQIEEYLHGCTLPAPVYPVMTCLSGLGVVNDSQGIKEMCLRGETETLSVPMMIQQMKHFDVAEVICIGPFLRSLNMDFGGVPASFRDEQWVDDISLSPSTIL</sequence>
<evidence type="ECO:0000313" key="6">
    <source>
        <dbReference type="Proteomes" id="UP001165275"/>
    </source>
</evidence>
<organism evidence="5 6">
    <name type="scientific">Serratia silvae</name>
    <dbReference type="NCBI Taxonomy" id="2824122"/>
    <lineage>
        <taxon>Bacteria</taxon>
        <taxon>Pseudomonadati</taxon>
        <taxon>Pseudomonadota</taxon>
        <taxon>Gammaproteobacteria</taxon>
        <taxon>Enterobacterales</taxon>
        <taxon>Yersiniaceae</taxon>
        <taxon>Serratia</taxon>
    </lineage>
</organism>
<dbReference type="SUPFAM" id="SSF52151">
    <property type="entry name" value="FabD/lysophospholipase-like"/>
    <property type="match status" value="1"/>
</dbReference>
<dbReference type="RefSeq" id="WP_248945996.1">
    <property type="nucleotide sequence ID" value="NZ_CBCSGY010000003.1"/>
</dbReference>
<keyword evidence="6" id="KW-1185">Reference proteome</keyword>
<dbReference type="Proteomes" id="UP001165275">
    <property type="component" value="Unassembled WGS sequence"/>
</dbReference>
<comment type="caution">
    <text evidence="5">The sequence shown here is derived from an EMBL/GenBank/DDBJ whole genome shotgun (WGS) entry which is preliminary data.</text>
</comment>
<dbReference type="Gene3D" id="3.30.70.250">
    <property type="entry name" value="Malonyl-CoA ACP transacylase, ACP-binding"/>
    <property type="match status" value="1"/>
</dbReference>
<evidence type="ECO:0000256" key="3">
    <source>
        <dbReference type="ARBA" id="ARBA00023315"/>
    </source>
</evidence>
<dbReference type="Gene3D" id="3.40.366.10">
    <property type="entry name" value="Malonyl-Coenzyme A Acyl Carrier Protein, domain 2"/>
    <property type="match status" value="1"/>
</dbReference>